<dbReference type="Proteomes" id="UP000179266">
    <property type="component" value="Unassembled WGS sequence"/>
</dbReference>
<name>A0A1F7S493_9BACT</name>
<organism evidence="1 2">
    <name type="scientific">Candidatus Schekmanbacteria bacterium RBG_13_48_7</name>
    <dbReference type="NCBI Taxonomy" id="1817878"/>
    <lineage>
        <taxon>Bacteria</taxon>
        <taxon>Candidatus Schekmaniibacteriota</taxon>
    </lineage>
</organism>
<gene>
    <name evidence="1" type="ORF">A2161_12675</name>
</gene>
<accession>A0A1F7S493</accession>
<evidence type="ECO:0000313" key="2">
    <source>
        <dbReference type="Proteomes" id="UP000179266"/>
    </source>
</evidence>
<sequence>MVKADSRTVNVYDGPKCIVRYPRYWGKYQVIGAEQFEKALLKKRQQALLSKTTERFCGLGEPFRDYLTRISKARTSIPLQRQVDTLNCLVDKYGPESIVKAMAYASQYNAYGADYIENILIQMMTPENNQPPVVLKDEQLNRMFLDHPLMEEYDAIALMDRRKNHGKIKKEIDATETLYDESTV</sequence>
<protein>
    <submittedName>
        <fullName evidence="1">Uncharacterized protein</fullName>
    </submittedName>
</protein>
<dbReference type="EMBL" id="MGDD01000047">
    <property type="protein sequence ID" value="OGL48094.1"/>
    <property type="molecule type" value="Genomic_DNA"/>
</dbReference>
<dbReference type="InterPro" id="IPR034829">
    <property type="entry name" value="DnaD-like_sf"/>
</dbReference>
<dbReference type="SUPFAM" id="SSF158499">
    <property type="entry name" value="DnaD domain-like"/>
    <property type="match status" value="1"/>
</dbReference>
<dbReference type="AlphaFoldDB" id="A0A1F7S493"/>
<reference evidence="1 2" key="1">
    <citation type="journal article" date="2016" name="Nat. Commun.">
        <title>Thousands of microbial genomes shed light on interconnected biogeochemical processes in an aquifer system.</title>
        <authorList>
            <person name="Anantharaman K."/>
            <person name="Brown C.T."/>
            <person name="Hug L.A."/>
            <person name="Sharon I."/>
            <person name="Castelle C.J."/>
            <person name="Probst A.J."/>
            <person name="Thomas B.C."/>
            <person name="Singh A."/>
            <person name="Wilkins M.J."/>
            <person name="Karaoz U."/>
            <person name="Brodie E.L."/>
            <person name="Williams K.H."/>
            <person name="Hubbard S.S."/>
            <person name="Banfield J.F."/>
        </authorList>
    </citation>
    <scope>NUCLEOTIDE SEQUENCE [LARGE SCALE GENOMIC DNA]</scope>
</reference>
<evidence type="ECO:0000313" key="1">
    <source>
        <dbReference type="EMBL" id="OGL48094.1"/>
    </source>
</evidence>
<comment type="caution">
    <text evidence="1">The sequence shown here is derived from an EMBL/GenBank/DDBJ whole genome shotgun (WGS) entry which is preliminary data.</text>
</comment>
<proteinExistence type="predicted"/>